<dbReference type="EMBL" id="JACNYK010000002">
    <property type="protein sequence ID" value="MBD1425625.1"/>
    <property type="molecule type" value="Genomic_DNA"/>
</dbReference>
<feature type="transmembrane region" description="Helical" evidence="1">
    <location>
        <begin position="129"/>
        <end position="149"/>
    </location>
</feature>
<evidence type="ECO:0000256" key="1">
    <source>
        <dbReference type="SAM" id="Phobius"/>
    </source>
</evidence>
<evidence type="ECO:0000313" key="2">
    <source>
        <dbReference type="EMBL" id="MBD1425625.1"/>
    </source>
</evidence>
<feature type="transmembrane region" description="Helical" evidence="1">
    <location>
        <begin position="67"/>
        <end position="85"/>
    </location>
</feature>
<proteinExistence type="predicted"/>
<dbReference type="Proteomes" id="UP000606494">
    <property type="component" value="Unassembled WGS sequence"/>
</dbReference>
<dbReference type="RefSeq" id="WP_190308774.1">
    <property type="nucleotide sequence ID" value="NZ_JACNYK010000002.1"/>
</dbReference>
<feature type="transmembrane region" description="Helical" evidence="1">
    <location>
        <begin position="97"/>
        <end position="117"/>
    </location>
</feature>
<evidence type="ECO:0000313" key="3">
    <source>
        <dbReference type="Proteomes" id="UP000606494"/>
    </source>
</evidence>
<accession>A0ABR7Y2U1</accession>
<name>A0ABR7Y2U1_9SPHI</name>
<protein>
    <submittedName>
        <fullName evidence="2">Uncharacterized protein</fullName>
    </submittedName>
</protein>
<gene>
    <name evidence="2" type="ORF">H8B17_08535</name>
</gene>
<feature type="transmembrane region" description="Helical" evidence="1">
    <location>
        <begin position="161"/>
        <end position="181"/>
    </location>
</feature>
<sequence>MMSNWVQWLDAATWSIPIILTLSLAALICYKKASNPWDYYVFAYLAIALIADLSSRCWPYFYADNLVFVQLYALAELILVGLMYMQYFLTRLRKIGWLLLFISGSFVAWELAHHIFWDSDQDFSHYQSYSRVVVSATLVTYGLVSLLQMIQRPDRMNHQKVRLIVALIFYYSLNFIFYLPINFFITAPTHFKFLLWTINLLVTIGFYIYLTLYLWRFGKKKKPLFFG</sequence>
<organism evidence="2 3">
    <name type="scientific">Sphingobacterium arenae</name>
    <dbReference type="NCBI Taxonomy" id="1280598"/>
    <lineage>
        <taxon>Bacteria</taxon>
        <taxon>Pseudomonadati</taxon>
        <taxon>Bacteroidota</taxon>
        <taxon>Sphingobacteriia</taxon>
        <taxon>Sphingobacteriales</taxon>
        <taxon>Sphingobacteriaceae</taxon>
        <taxon>Sphingobacterium</taxon>
    </lineage>
</organism>
<keyword evidence="3" id="KW-1185">Reference proteome</keyword>
<reference evidence="2 3" key="1">
    <citation type="submission" date="2020-08" db="EMBL/GenBank/DDBJ databases">
        <title>Sphingobacterium sp. DN00404 isolated from aquaculture water.</title>
        <authorList>
            <person name="Zhang M."/>
        </authorList>
    </citation>
    <scope>NUCLEOTIDE SEQUENCE [LARGE SCALE GENOMIC DNA]</scope>
    <source>
        <strain evidence="2 3">KCTC 32294</strain>
    </source>
</reference>
<keyword evidence="1" id="KW-1133">Transmembrane helix</keyword>
<keyword evidence="1" id="KW-0472">Membrane</keyword>
<feature type="transmembrane region" description="Helical" evidence="1">
    <location>
        <begin position="12"/>
        <end position="30"/>
    </location>
</feature>
<feature type="transmembrane region" description="Helical" evidence="1">
    <location>
        <begin position="42"/>
        <end position="61"/>
    </location>
</feature>
<feature type="transmembrane region" description="Helical" evidence="1">
    <location>
        <begin position="193"/>
        <end position="215"/>
    </location>
</feature>
<keyword evidence="1" id="KW-0812">Transmembrane</keyword>
<comment type="caution">
    <text evidence="2">The sequence shown here is derived from an EMBL/GenBank/DDBJ whole genome shotgun (WGS) entry which is preliminary data.</text>
</comment>